<dbReference type="Pfam" id="PF02386">
    <property type="entry name" value="TrkH"/>
    <property type="match status" value="1"/>
</dbReference>
<evidence type="ECO:0000256" key="7">
    <source>
        <dbReference type="ARBA" id="ARBA00023065"/>
    </source>
</evidence>
<evidence type="ECO:0000256" key="1">
    <source>
        <dbReference type="ARBA" id="ARBA00004651"/>
    </source>
</evidence>
<evidence type="ECO:0000256" key="5">
    <source>
        <dbReference type="ARBA" id="ARBA00022692"/>
    </source>
</evidence>
<evidence type="ECO:0000313" key="11">
    <source>
        <dbReference type="Proteomes" id="UP000179129"/>
    </source>
</evidence>
<evidence type="ECO:0000313" key="10">
    <source>
        <dbReference type="EMBL" id="OGG01324.1"/>
    </source>
</evidence>
<dbReference type="Proteomes" id="UP000179129">
    <property type="component" value="Unassembled WGS sequence"/>
</dbReference>
<feature type="transmembrane region" description="Helical" evidence="9">
    <location>
        <begin position="276"/>
        <end position="300"/>
    </location>
</feature>
<feature type="transmembrane region" description="Helical" evidence="9">
    <location>
        <begin position="12"/>
        <end position="38"/>
    </location>
</feature>
<comment type="similarity">
    <text evidence="2">Belongs to the TrkH potassium transport family.</text>
</comment>
<feature type="transmembrane region" description="Helical" evidence="9">
    <location>
        <begin position="44"/>
        <end position="64"/>
    </location>
</feature>
<dbReference type="STRING" id="1817867.A3F83_02755"/>
<reference evidence="10 11" key="1">
    <citation type="journal article" date="2016" name="Nat. Commun.">
        <title>Thousands of microbial genomes shed light on interconnected biogeochemical processes in an aquifer system.</title>
        <authorList>
            <person name="Anantharaman K."/>
            <person name="Brown C.T."/>
            <person name="Hug L.A."/>
            <person name="Sharon I."/>
            <person name="Castelle C.J."/>
            <person name="Probst A.J."/>
            <person name="Thomas B.C."/>
            <person name="Singh A."/>
            <person name="Wilkins M.J."/>
            <person name="Karaoz U."/>
            <person name="Brodie E.L."/>
            <person name="Williams K.H."/>
            <person name="Hubbard S.S."/>
            <person name="Banfield J.F."/>
        </authorList>
    </citation>
    <scope>NUCLEOTIDE SEQUENCE [LARGE SCALE GENOMIC DNA]</scope>
</reference>
<feature type="transmembrane region" description="Helical" evidence="9">
    <location>
        <begin position="84"/>
        <end position="101"/>
    </location>
</feature>
<comment type="caution">
    <text evidence="10">The sequence shown here is derived from an EMBL/GenBank/DDBJ whole genome shotgun (WGS) entry which is preliminary data.</text>
</comment>
<keyword evidence="8 9" id="KW-0472">Membrane</keyword>
<evidence type="ECO:0000256" key="6">
    <source>
        <dbReference type="ARBA" id="ARBA00022989"/>
    </source>
</evidence>
<feature type="transmembrane region" description="Helical" evidence="9">
    <location>
        <begin position="244"/>
        <end position="264"/>
    </location>
</feature>
<evidence type="ECO:0000256" key="8">
    <source>
        <dbReference type="ARBA" id="ARBA00023136"/>
    </source>
</evidence>
<evidence type="ECO:0000256" key="9">
    <source>
        <dbReference type="SAM" id="Phobius"/>
    </source>
</evidence>
<dbReference type="GO" id="GO:0005886">
    <property type="term" value="C:plasma membrane"/>
    <property type="evidence" value="ECO:0007669"/>
    <property type="project" value="UniProtKB-SubCell"/>
</dbReference>
<keyword evidence="7" id="KW-0406">Ion transport</keyword>
<evidence type="ECO:0000256" key="2">
    <source>
        <dbReference type="ARBA" id="ARBA00009137"/>
    </source>
</evidence>
<keyword evidence="5 9" id="KW-0812">Transmembrane</keyword>
<feature type="transmembrane region" description="Helical" evidence="9">
    <location>
        <begin position="334"/>
        <end position="356"/>
    </location>
</feature>
<dbReference type="GO" id="GO:0008324">
    <property type="term" value="F:monoatomic cation transmembrane transporter activity"/>
    <property type="evidence" value="ECO:0007669"/>
    <property type="project" value="InterPro"/>
</dbReference>
<name>A0A1F5YMI8_9BACT</name>
<dbReference type="PANTHER" id="PTHR32024">
    <property type="entry name" value="TRK SYSTEM POTASSIUM UPTAKE PROTEIN TRKG-RELATED"/>
    <property type="match status" value="1"/>
</dbReference>
<comment type="subcellular location">
    <subcellularLocation>
        <location evidence="1">Cell membrane</location>
        <topology evidence="1">Multi-pass membrane protein</topology>
    </subcellularLocation>
</comment>
<evidence type="ECO:0000256" key="4">
    <source>
        <dbReference type="ARBA" id="ARBA00022475"/>
    </source>
</evidence>
<organism evidence="10 11">
    <name type="scientific">Candidatus Glassbacteria bacterium RIFCSPLOWO2_12_FULL_58_11</name>
    <dbReference type="NCBI Taxonomy" id="1817867"/>
    <lineage>
        <taxon>Bacteria</taxon>
        <taxon>Candidatus Glassiibacteriota</taxon>
    </lineage>
</organism>
<accession>A0A1F5YMI8</accession>
<feature type="transmembrane region" description="Helical" evidence="9">
    <location>
        <begin position="146"/>
        <end position="168"/>
    </location>
</feature>
<feature type="transmembrane region" description="Helical" evidence="9">
    <location>
        <begin position="188"/>
        <end position="207"/>
    </location>
</feature>
<dbReference type="AlphaFoldDB" id="A0A1F5YMI8"/>
<dbReference type="InterPro" id="IPR003445">
    <property type="entry name" value="Cat_transpt"/>
</dbReference>
<evidence type="ECO:0000256" key="3">
    <source>
        <dbReference type="ARBA" id="ARBA00022448"/>
    </source>
</evidence>
<feature type="transmembrane region" description="Helical" evidence="9">
    <location>
        <begin position="464"/>
        <end position="484"/>
    </location>
</feature>
<keyword evidence="4" id="KW-1003">Cell membrane</keyword>
<protein>
    <submittedName>
        <fullName evidence="10">Cation transporter</fullName>
    </submittedName>
</protein>
<gene>
    <name evidence="10" type="ORF">A3F83_02755</name>
</gene>
<keyword evidence="6 9" id="KW-1133">Transmembrane helix</keyword>
<sequence>MDKYEYFRTRYSLILSYLGMILCFSGLLMLVPLIYALFQPGGAAEIFAFLPPAGILILAGYAFWRWLRPAEDSEIVLDLRDGGVIVLLSWVIVCLVSAWPFQVSSGFDFTRSIFESVSGWTTTGLSVVNTEKVSRAILLWRSTMQVAGGAGFAIIMLSAITGPSGYAISSAEGRSQQLVPHVRRSAKLVLLIYSGSVIVGIAAYRLGGMSLFDAVNHSFTALSTGGFSTHNESIGYWDSAAIEAVTMILMILGNLNFVTSWLLLRGKFALVGKDGEIRVMALLIPVSFALVLLLTSLQLYPTVGESIRVAAFETVTALTTTGFSTVGYTNWNSIGVFVLICLMLIGGGTCSTAGGIKQFRIYALYKGLLWEIRQAFLPKRSVNANALWSGEQKVFVSDGQLKQIGSYLFIYLTVYLIGVGIVAAYGYTLQEAFFEFASALGTVGLSIGVTSYKAPGAVLWAETAGMFLGRLEFMVVIVGLATMLKDLRGIMFRRRT</sequence>
<dbReference type="PANTHER" id="PTHR32024:SF2">
    <property type="entry name" value="TRK SYSTEM POTASSIUM UPTAKE PROTEIN TRKG-RELATED"/>
    <property type="match status" value="1"/>
</dbReference>
<feature type="transmembrane region" description="Helical" evidence="9">
    <location>
        <begin position="408"/>
        <end position="427"/>
    </location>
</feature>
<proteinExistence type="inferred from homology"/>
<keyword evidence="3" id="KW-0813">Transport</keyword>
<dbReference type="GO" id="GO:0030001">
    <property type="term" value="P:metal ion transport"/>
    <property type="evidence" value="ECO:0007669"/>
    <property type="project" value="UniProtKB-ARBA"/>
</dbReference>
<dbReference type="EMBL" id="MFIX01000210">
    <property type="protein sequence ID" value="OGG01324.1"/>
    <property type="molecule type" value="Genomic_DNA"/>
</dbReference>